<dbReference type="AlphaFoldDB" id="G7E6T5"/>
<keyword evidence="3" id="KW-0732">Signal</keyword>
<name>G7E6T5_MIXOS</name>
<sequence length="408" mass="41274">MASATTALLVLATSHHAHAQSSSLNSAQLSSSASAEAASGTILTDKRFTYPGGVPYMVDVSDGPRGIQTGYNLCNSTTEGPSSMCQTAFMTSVDDFCLWGPPTPNSLVADDEGEMVAWCTKPGRGTRIIPDGAIKGIQFLTAPDYIQITGTFDQTLIDMAANDTGGELDPHGADQRGNPLGGLVFSQAFSNTSNNNAFIQVIEYHNFVGSNSFCFKACNPASSNDASLCNHIYDRIGAAYNCIAQYPQNEFLSCESDNQLPPGVYVSDGQTMTYTQPAESLGAISTIPFTPVLPSSSNCQTLTSSLIFTAAASAAASSSSASAASASSASAASAASASSVAATRSSASSAQATATATMGTSSSSSSNTGSSGTGSTSTTGAAAKAGVSPLLITATVATGLIGIMALLC</sequence>
<keyword evidence="2" id="KW-1133">Transmembrane helix</keyword>
<keyword evidence="5" id="KW-1185">Reference proteome</keyword>
<comment type="caution">
    <text evidence="4">The sequence shown here is derived from an EMBL/GenBank/DDBJ whole genome shotgun (WGS) entry which is preliminary data.</text>
</comment>
<dbReference type="Proteomes" id="UP000009131">
    <property type="component" value="Unassembled WGS sequence"/>
</dbReference>
<evidence type="ECO:0000313" key="5">
    <source>
        <dbReference type="Proteomes" id="UP000009131"/>
    </source>
</evidence>
<evidence type="ECO:0000256" key="1">
    <source>
        <dbReference type="SAM" id="MobiDB-lite"/>
    </source>
</evidence>
<evidence type="ECO:0000256" key="2">
    <source>
        <dbReference type="SAM" id="Phobius"/>
    </source>
</evidence>
<gene>
    <name evidence="4" type="primary">Mo05232</name>
    <name evidence="4" type="ORF">E5Q_05232</name>
</gene>
<dbReference type="STRING" id="764103.G7E6T5"/>
<proteinExistence type="predicted"/>
<organism evidence="4 5">
    <name type="scientific">Mixia osmundae (strain CBS 9802 / IAM 14324 / JCM 22182 / KY 12970)</name>
    <dbReference type="NCBI Taxonomy" id="764103"/>
    <lineage>
        <taxon>Eukaryota</taxon>
        <taxon>Fungi</taxon>
        <taxon>Dikarya</taxon>
        <taxon>Basidiomycota</taxon>
        <taxon>Pucciniomycotina</taxon>
        <taxon>Mixiomycetes</taxon>
        <taxon>Mixiales</taxon>
        <taxon>Mixiaceae</taxon>
        <taxon>Mixia</taxon>
    </lineage>
</organism>
<dbReference type="OrthoDB" id="2564904at2759"/>
<dbReference type="eggNOG" id="ENOG502R3Y3">
    <property type="taxonomic scope" value="Eukaryota"/>
</dbReference>
<protein>
    <recommendedName>
        <fullName evidence="6">Macrofage activating glycoprotein</fullName>
    </recommendedName>
</protein>
<reference evidence="4 5" key="1">
    <citation type="journal article" date="2011" name="J. Gen. Appl. Microbiol.">
        <title>Draft genome sequencing of the enigmatic basidiomycete Mixia osmundae.</title>
        <authorList>
            <person name="Nishida H."/>
            <person name="Nagatsuka Y."/>
            <person name="Sugiyama J."/>
        </authorList>
    </citation>
    <scope>NUCLEOTIDE SEQUENCE [LARGE SCALE GENOMIC DNA]</scope>
    <source>
        <strain evidence="5">CBS 9802 / IAM 14324 / JCM 22182 / KY 12970</strain>
    </source>
</reference>
<feature type="transmembrane region" description="Helical" evidence="2">
    <location>
        <begin position="387"/>
        <end position="407"/>
    </location>
</feature>
<dbReference type="InParanoid" id="G7E6T5"/>
<feature type="signal peptide" evidence="3">
    <location>
        <begin position="1"/>
        <end position="19"/>
    </location>
</feature>
<accession>G7E6T5</accession>
<evidence type="ECO:0000313" key="4">
    <source>
        <dbReference type="EMBL" id="GAA98545.1"/>
    </source>
</evidence>
<keyword evidence="2" id="KW-0472">Membrane</keyword>
<keyword evidence="2" id="KW-0812">Transmembrane</keyword>
<evidence type="ECO:0008006" key="6">
    <source>
        <dbReference type="Google" id="ProtNLM"/>
    </source>
</evidence>
<dbReference type="EMBL" id="BABT02000153">
    <property type="protein sequence ID" value="GAA98545.1"/>
    <property type="molecule type" value="Genomic_DNA"/>
</dbReference>
<reference evidence="4 5" key="2">
    <citation type="journal article" date="2012" name="Open Biol.">
        <title>Characteristics of nucleosomes and linker DNA regions on the genome of the basidiomycete Mixia osmundae revealed by mono- and dinucleosome mapping.</title>
        <authorList>
            <person name="Nishida H."/>
            <person name="Kondo S."/>
            <person name="Matsumoto T."/>
            <person name="Suzuki Y."/>
            <person name="Yoshikawa H."/>
            <person name="Taylor T.D."/>
            <person name="Sugiyama J."/>
        </authorList>
    </citation>
    <scope>NUCLEOTIDE SEQUENCE [LARGE SCALE GENOMIC DNA]</scope>
    <source>
        <strain evidence="5">CBS 9802 / IAM 14324 / JCM 22182 / KY 12970</strain>
    </source>
</reference>
<dbReference type="HOGENOM" id="CLU_036093_2_1_1"/>
<feature type="region of interest" description="Disordered" evidence="1">
    <location>
        <begin position="357"/>
        <end position="379"/>
    </location>
</feature>
<feature type="chain" id="PRO_5003492767" description="Macrofage activating glycoprotein" evidence="3">
    <location>
        <begin position="20"/>
        <end position="408"/>
    </location>
</feature>
<evidence type="ECO:0000256" key="3">
    <source>
        <dbReference type="SAM" id="SignalP"/>
    </source>
</evidence>